<protein>
    <submittedName>
        <fullName evidence="2">Uncharacterized protein</fullName>
    </submittedName>
</protein>
<feature type="compositionally biased region" description="Low complexity" evidence="1">
    <location>
        <begin position="73"/>
        <end position="85"/>
    </location>
</feature>
<sequence length="162" mass="17074">RPSRGGAPRAPRPWAQPRAGGTGSPAPAPSARRGEPKRGAAAQNGSGRGRGARRRAAPALAGRREGRAGRGAAGALRRSSAAPAPVHKCRECSTDLHIFPNIRDRRGSKKRRSWKENERGKPAPHQGWFHAAASEPGVPTFARVCGGVRRAVWGRPRTAPGG</sequence>
<proteinExistence type="predicted"/>
<evidence type="ECO:0000313" key="3">
    <source>
        <dbReference type="Proteomes" id="UP000796761"/>
    </source>
</evidence>
<keyword evidence="3" id="KW-1185">Reference proteome</keyword>
<name>A0A8K1LJG4_9PASS</name>
<reference evidence="2" key="1">
    <citation type="submission" date="2019-04" db="EMBL/GenBank/DDBJ databases">
        <title>Genome assembly of Zosterops borbonicus 15179.</title>
        <authorList>
            <person name="Leroy T."/>
            <person name="Anselmetti Y."/>
            <person name="Tilak M.-K."/>
            <person name="Nabholz B."/>
        </authorList>
    </citation>
    <scope>NUCLEOTIDE SEQUENCE</scope>
    <source>
        <strain evidence="2">HGM_15179</strain>
        <tissue evidence="2">Muscle</tissue>
    </source>
</reference>
<feature type="non-terminal residue" evidence="2">
    <location>
        <position position="162"/>
    </location>
</feature>
<dbReference type="OrthoDB" id="10663850at2759"/>
<gene>
    <name evidence="2" type="ORF">HGM15179_011029</name>
</gene>
<dbReference type="EMBL" id="SWJQ01000335">
    <property type="protein sequence ID" value="TRZ16097.1"/>
    <property type="molecule type" value="Genomic_DNA"/>
</dbReference>
<dbReference type="Proteomes" id="UP000796761">
    <property type="component" value="Unassembled WGS sequence"/>
</dbReference>
<organism evidence="2 3">
    <name type="scientific">Zosterops borbonicus</name>
    <dbReference type="NCBI Taxonomy" id="364589"/>
    <lineage>
        <taxon>Eukaryota</taxon>
        <taxon>Metazoa</taxon>
        <taxon>Chordata</taxon>
        <taxon>Craniata</taxon>
        <taxon>Vertebrata</taxon>
        <taxon>Euteleostomi</taxon>
        <taxon>Archelosauria</taxon>
        <taxon>Archosauria</taxon>
        <taxon>Dinosauria</taxon>
        <taxon>Saurischia</taxon>
        <taxon>Theropoda</taxon>
        <taxon>Coelurosauria</taxon>
        <taxon>Aves</taxon>
        <taxon>Neognathae</taxon>
        <taxon>Neoaves</taxon>
        <taxon>Telluraves</taxon>
        <taxon>Australaves</taxon>
        <taxon>Passeriformes</taxon>
        <taxon>Sylvioidea</taxon>
        <taxon>Zosteropidae</taxon>
        <taxon>Zosterops</taxon>
    </lineage>
</organism>
<feature type="region of interest" description="Disordered" evidence="1">
    <location>
        <begin position="103"/>
        <end position="131"/>
    </location>
</feature>
<feature type="non-terminal residue" evidence="2">
    <location>
        <position position="1"/>
    </location>
</feature>
<accession>A0A8K1LJG4</accession>
<feature type="compositionally biased region" description="Low complexity" evidence="1">
    <location>
        <begin position="1"/>
        <end position="19"/>
    </location>
</feature>
<evidence type="ECO:0000256" key="1">
    <source>
        <dbReference type="SAM" id="MobiDB-lite"/>
    </source>
</evidence>
<dbReference type="AlphaFoldDB" id="A0A8K1LJG4"/>
<evidence type="ECO:0000313" key="2">
    <source>
        <dbReference type="EMBL" id="TRZ16097.1"/>
    </source>
</evidence>
<feature type="region of interest" description="Disordered" evidence="1">
    <location>
        <begin position="1"/>
        <end position="87"/>
    </location>
</feature>
<comment type="caution">
    <text evidence="2">The sequence shown here is derived from an EMBL/GenBank/DDBJ whole genome shotgun (WGS) entry which is preliminary data.</text>
</comment>